<accession>A0A2U1MJV7</accession>
<dbReference type="InterPro" id="IPR044759">
    <property type="entry name" value="bZIP_RF2"/>
</dbReference>
<dbReference type="STRING" id="35608.A0A2U1MJV7"/>
<feature type="coiled-coil region" evidence="1">
    <location>
        <begin position="245"/>
        <end position="291"/>
    </location>
</feature>
<dbReference type="OrthoDB" id="1878267at2759"/>
<dbReference type="CDD" id="cd14703">
    <property type="entry name" value="bZIP_plant_RF2"/>
    <property type="match status" value="1"/>
</dbReference>
<dbReference type="EMBL" id="PKPP01005084">
    <property type="protein sequence ID" value="PWA61518.1"/>
    <property type="molecule type" value="Genomic_DNA"/>
</dbReference>
<dbReference type="PANTHER" id="PTHR46835:SF3">
    <property type="entry name" value="BASIC-LEUCINE ZIPPER (BZIP) TRANSCRIPTION FACTOR FAMILY PROTEIN"/>
    <property type="match status" value="1"/>
</dbReference>
<evidence type="ECO:0000313" key="4">
    <source>
        <dbReference type="Proteomes" id="UP000245207"/>
    </source>
</evidence>
<comment type="caution">
    <text evidence="3">The sequence shown here is derived from an EMBL/GenBank/DDBJ whole genome shotgun (WGS) entry which is preliminary data.</text>
</comment>
<evidence type="ECO:0000256" key="1">
    <source>
        <dbReference type="SAM" id="Coils"/>
    </source>
</evidence>
<feature type="region of interest" description="Disordered" evidence="2">
    <location>
        <begin position="179"/>
        <end position="224"/>
    </location>
</feature>
<evidence type="ECO:0000256" key="2">
    <source>
        <dbReference type="SAM" id="MobiDB-lite"/>
    </source>
</evidence>
<protein>
    <submittedName>
        <fullName evidence="3">Basic-leucine zipper domain-containing protein</fullName>
    </submittedName>
</protein>
<dbReference type="GO" id="GO:0003700">
    <property type="term" value="F:DNA-binding transcription factor activity"/>
    <property type="evidence" value="ECO:0007669"/>
    <property type="project" value="InterPro"/>
</dbReference>
<dbReference type="Proteomes" id="UP000245207">
    <property type="component" value="Unassembled WGS sequence"/>
</dbReference>
<name>A0A2U1MJV7_ARTAN</name>
<sequence>MANSRGPSTMRNMMNNGRHSLLPPKCPFPTIAPWYGDYISTSVIGAKGIPKYRDGNAQHHRASSESLLAEEQPSWLDELLNKPESPVQRGHRRSSSDSFTYLEAANAATTEYAVKDEQRMRNMNSAPSWASQDFLYKQPNFMNKSKIPHNAHSSGTTSSFDNLGLRRTVSLGAQEHNGIASTISEKQEATESGSQESVETRAQDANTFSERKMSSNTRDSSSELDIKHAKQKFAQCSRVRKIQYIAELERNVQALQVEGSEVSAELEFLNQQILGMENKALKQRLENLAQEQLIKCSNLAILLAPSSYVPGNRHFQLGAHRRWKLGK</sequence>
<feature type="compositionally biased region" description="Polar residues" evidence="2">
    <location>
        <begin position="203"/>
        <end position="219"/>
    </location>
</feature>
<gene>
    <name evidence="3" type="ORF">CTI12_AA370410</name>
</gene>
<keyword evidence="4" id="KW-1185">Reference proteome</keyword>
<evidence type="ECO:0000313" key="3">
    <source>
        <dbReference type="EMBL" id="PWA61518.1"/>
    </source>
</evidence>
<proteinExistence type="predicted"/>
<reference evidence="3 4" key="1">
    <citation type="journal article" date="2018" name="Mol. Plant">
        <title>The genome of Artemisia annua provides insight into the evolution of Asteraceae family and artemisinin biosynthesis.</title>
        <authorList>
            <person name="Shen Q."/>
            <person name="Zhang L."/>
            <person name="Liao Z."/>
            <person name="Wang S."/>
            <person name="Yan T."/>
            <person name="Shi P."/>
            <person name="Liu M."/>
            <person name="Fu X."/>
            <person name="Pan Q."/>
            <person name="Wang Y."/>
            <person name="Lv Z."/>
            <person name="Lu X."/>
            <person name="Zhang F."/>
            <person name="Jiang W."/>
            <person name="Ma Y."/>
            <person name="Chen M."/>
            <person name="Hao X."/>
            <person name="Li L."/>
            <person name="Tang Y."/>
            <person name="Lv G."/>
            <person name="Zhou Y."/>
            <person name="Sun X."/>
            <person name="Brodelius P.E."/>
            <person name="Rose J.K.C."/>
            <person name="Tang K."/>
        </authorList>
    </citation>
    <scope>NUCLEOTIDE SEQUENCE [LARGE SCALE GENOMIC DNA]</scope>
    <source>
        <strain evidence="4">cv. Huhao1</strain>
        <tissue evidence="3">Leaf</tissue>
    </source>
</reference>
<keyword evidence="1" id="KW-0175">Coiled coil</keyword>
<dbReference type="Gene3D" id="1.20.5.170">
    <property type="match status" value="1"/>
</dbReference>
<dbReference type="InterPro" id="IPR044797">
    <property type="entry name" value="At4g06598-like"/>
</dbReference>
<organism evidence="3 4">
    <name type="scientific">Artemisia annua</name>
    <name type="common">Sweet wormwood</name>
    <dbReference type="NCBI Taxonomy" id="35608"/>
    <lineage>
        <taxon>Eukaryota</taxon>
        <taxon>Viridiplantae</taxon>
        <taxon>Streptophyta</taxon>
        <taxon>Embryophyta</taxon>
        <taxon>Tracheophyta</taxon>
        <taxon>Spermatophyta</taxon>
        <taxon>Magnoliopsida</taxon>
        <taxon>eudicotyledons</taxon>
        <taxon>Gunneridae</taxon>
        <taxon>Pentapetalae</taxon>
        <taxon>asterids</taxon>
        <taxon>campanulids</taxon>
        <taxon>Asterales</taxon>
        <taxon>Asteraceae</taxon>
        <taxon>Asteroideae</taxon>
        <taxon>Anthemideae</taxon>
        <taxon>Artemisiinae</taxon>
        <taxon>Artemisia</taxon>
    </lineage>
</organism>
<feature type="compositionally biased region" description="Polar residues" evidence="2">
    <location>
        <begin position="179"/>
        <end position="197"/>
    </location>
</feature>
<dbReference type="PANTHER" id="PTHR46835">
    <property type="entry name" value="BASIC-LEUCINE ZIPPER (BZIP) TRANSCRIPTION FACTOR FAMILY PROTEIN-RELATED"/>
    <property type="match status" value="1"/>
</dbReference>
<dbReference type="AlphaFoldDB" id="A0A2U1MJV7"/>
<dbReference type="GO" id="GO:0005634">
    <property type="term" value="C:nucleus"/>
    <property type="evidence" value="ECO:0007669"/>
    <property type="project" value="UniProtKB-ARBA"/>
</dbReference>